<keyword evidence="9 12" id="KW-0067">ATP-binding</keyword>
<evidence type="ECO:0000256" key="10">
    <source>
        <dbReference type="ARBA" id="ARBA00022917"/>
    </source>
</evidence>
<reference evidence="14 15" key="1">
    <citation type="submission" date="2017-09" db="EMBL/GenBank/DDBJ databases">
        <title>Depth-based differentiation of microbial function through sediment-hosted aquifers and enrichment of novel symbionts in the deep terrestrial subsurface.</title>
        <authorList>
            <person name="Probst A.J."/>
            <person name="Ladd B."/>
            <person name="Jarett J.K."/>
            <person name="Geller-Mcgrath D.E."/>
            <person name="Sieber C.M."/>
            <person name="Emerson J.B."/>
            <person name="Anantharaman K."/>
            <person name="Thomas B.C."/>
            <person name="Malmstrom R."/>
            <person name="Stieglmeier M."/>
            <person name="Klingl A."/>
            <person name="Woyke T."/>
            <person name="Ryan C.M."/>
            <person name="Banfield J.F."/>
        </authorList>
    </citation>
    <scope>NUCLEOTIDE SEQUENCE [LARGE SCALE GENOMIC DNA]</scope>
    <source>
        <strain evidence="14">CG11_big_fil_rev_8_21_14_0_20_39_10</strain>
    </source>
</reference>
<evidence type="ECO:0000256" key="4">
    <source>
        <dbReference type="ARBA" id="ARBA00022490"/>
    </source>
</evidence>
<dbReference type="NCBIfam" id="TIGR00435">
    <property type="entry name" value="cysS"/>
    <property type="match status" value="1"/>
</dbReference>
<dbReference type="SMART" id="SM00840">
    <property type="entry name" value="DALR_2"/>
    <property type="match status" value="1"/>
</dbReference>
<dbReference type="Pfam" id="PF01406">
    <property type="entry name" value="tRNA-synt_1e"/>
    <property type="match status" value="1"/>
</dbReference>
<dbReference type="Pfam" id="PF23493">
    <property type="entry name" value="CysS_C"/>
    <property type="match status" value="1"/>
</dbReference>
<gene>
    <name evidence="12" type="primary">cysS</name>
    <name evidence="14" type="ORF">COV49_01775</name>
</gene>
<dbReference type="InterPro" id="IPR024909">
    <property type="entry name" value="Cys-tRNA/MSH_ligase"/>
</dbReference>
<feature type="short sequence motif" description="'KMSKS' region" evidence="12">
    <location>
        <begin position="307"/>
        <end position="311"/>
    </location>
</feature>
<keyword evidence="10 12" id="KW-0648">Protein biosynthesis</keyword>
<feature type="short sequence motif" description="'HIGH' region" evidence="12">
    <location>
        <begin position="45"/>
        <end position="55"/>
    </location>
</feature>
<name>A0A2M6K9P7_9BACT</name>
<keyword evidence="5 12" id="KW-0436">Ligase</keyword>
<evidence type="ECO:0000259" key="13">
    <source>
        <dbReference type="SMART" id="SM00840"/>
    </source>
</evidence>
<evidence type="ECO:0000256" key="6">
    <source>
        <dbReference type="ARBA" id="ARBA00022723"/>
    </source>
</evidence>
<dbReference type="PANTHER" id="PTHR10890">
    <property type="entry name" value="CYSTEINYL-TRNA SYNTHETASE"/>
    <property type="match status" value="1"/>
</dbReference>
<comment type="catalytic activity">
    <reaction evidence="12">
        <text>tRNA(Cys) + L-cysteine + ATP = L-cysteinyl-tRNA(Cys) + AMP + diphosphate</text>
        <dbReference type="Rhea" id="RHEA:17773"/>
        <dbReference type="Rhea" id="RHEA-COMP:9661"/>
        <dbReference type="Rhea" id="RHEA-COMP:9679"/>
        <dbReference type="ChEBI" id="CHEBI:30616"/>
        <dbReference type="ChEBI" id="CHEBI:33019"/>
        <dbReference type="ChEBI" id="CHEBI:35235"/>
        <dbReference type="ChEBI" id="CHEBI:78442"/>
        <dbReference type="ChEBI" id="CHEBI:78517"/>
        <dbReference type="ChEBI" id="CHEBI:456215"/>
        <dbReference type="EC" id="6.1.1.16"/>
    </reaction>
</comment>
<comment type="subunit">
    <text evidence="3 12">Monomer.</text>
</comment>
<evidence type="ECO:0000256" key="11">
    <source>
        <dbReference type="ARBA" id="ARBA00023146"/>
    </source>
</evidence>
<evidence type="ECO:0000256" key="1">
    <source>
        <dbReference type="ARBA" id="ARBA00004496"/>
    </source>
</evidence>
<dbReference type="GO" id="GO:0005524">
    <property type="term" value="F:ATP binding"/>
    <property type="evidence" value="ECO:0007669"/>
    <property type="project" value="UniProtKB-UniRule"/>
</dbReference>
<dbReference type="InterPro" id="IPR015803">
    <property type="entry name" value="Cys-tRNA-ligase"/>
</dbReference>
<feature type="binding site" evidence="12">
    <location>
        <position position="250"/>
    </location>
    <ligand>
        <name>Zn(2+)</name>
        <dbReference type="ChEBI" id="CHEBI:29105"/>
    </ligand>
</feature>
<dbReference type="GO" id="GO:0005829">
    <property type="term" value="C:cytosol"/>
    <property type="evidence" value="ECO:0007669"/>
    <property type="project" value="TreeGrafter"/>
</dbReference>
<dbReference type="SUPFAM" id="SSF52374">
    <property type="entry name" value="Nucleotidylyl transferase"/>
    <property type="match status" value="1"/>
</dbReference>
<keyword evidence="8 12" id="KW-0862">Zinc</keyword>
<dbReference type="InterPro" id="IPR056411">
    <property type="entry name" value="CysS_C"/>
</dbReference>
<feature type="binding site" evidence="12">
    <location>
        <position position="43"/>
    </location>
    <ligand>
        <name>Zn(2+)</name>
        <dbReference type="ChEBI" id="CHEBI:29105"/>
    </ligand>
</feature>
<evidence type="ECO:0000313" key="14">
    <source>
        <dbReference type="EMBL" id="PIR13561.1"/>
    </source>
</evidence>
<evidence type="ECO:0000256" key="7">
    <source>
        <dbReference type="ARBA" id="ARBA00022741"/>
    </source>
</evidence>
<evidence type="ECO:0000256" key="8">
    <source>
        <dbReference type="ARBA" id="ARBA00022833"/>
    </source>
</evidence>
<dbReference type="EMBL" id="PCWW01000030">
    <property type="protein sequence ID" value="PIR13561.1"/>
    <property type="molecule type" value="Genomic_DNA"/>
</dbReference>
<evidence type="ECO:0000313" key="15">
    <source>
        <dbReference type="Proteomes" id="UP000230869"/>
    </source>
</evidence>
<dbReference type="GO" id="GO:0004817">
    <property type="term" value="F:cysteine-tRNA ligase activity"/>
    <property type="evidence" value="ECO:0007669"/>
    <property type="project" value="UniProtKB-UniRule"/>
</dbReference>
<sequence length="497" mass="57128">MKKLYLYNTLSRKKEEFKPIKTSSRPSPSKGEGEKRVVSFYHCGPTVYWTQHIGNLRGMVCADLIRRVFEYNGYKFKHVRNYTDVGHLTGDNLGDADSGEDRMEKAAKREKLDPQKIAEKYIKEFEKDTKELNILEPTKKPRATKYIKEMIGMIEVLIKKDFAYTTDLAVYFDITKAKDYTRLSGQKLEDCISGAGKGDVSDSQKKCPSDFALWFFKAGKHKNALQFWPSPFKSSLVKNGEGFPGWHIECSAMSKKLLGDTIDIHMGGIEHAPVHHTNEIAQSESANGVEFTKYWLHNEHLLVNNKKMAKSEGTGFSLSEVKDKGFSPSALRYFFLQAHYRSKQNFTWEAMEAAESGLRHLKNQIRELGFYDSKGVYIKISGEKYINDNFKNKFLEVINDDFNIPQALAIVQDLLKSDLTKNEKLSTIKDFNKVLGLGLDKPKQKRGLPVEIKNLIKSRKKARQEKNFKESDKLRDKIEKFGYIIEDTKDGMRIFKK</sequence>
<evidence type="ECO:0000256" key="12">
    <source>
        <dbReference type="HAMAP-Rule" id="MF_00041"/>
    </source>
</evidence>
<evidence type="ECO:0000256" key="5">
    <source>
        <dbReference type="ARBA" id="ARBA00022598"/>
    </source>
</evidence>
<dbReference type="InterPro" id="IPR015273">
    <property type="entry name" value="Cys-tRNA-synt_Ia_DALR"/>
</dbReference>
<feature type="binding site" evidence="12">
    <location>
        <position position="275"/>
    </location>
    <ligand>
        <name>Zn(2+)</name>
        <dbReference type="ChEBI" id="CHEBI:29105"/>
    </ligand>
</feature>
<comment type="similarity">
    <text evidence="2 12">Belongs to the class-I aminoacyl-tRNA synthetase family.</text>
</comment>
<dbReference type="Gene3D" id="3.40.50.620">
    <property type="entry name" value="HUPs"/>
    <property type="match status" value="1"/>
</dbReference>
<feature type="binding site" evidence="12">
    <location>
        <position position="310"/>
    </location>
    <ligand>
        <name>ATP</name>
        <dbReference type="ChEBI" id="CHEBI:30616"/>
    </ligand>
</feature>
<dbReference type="SUPFAM" id="SSF47323">
    <property type="entry name" value="Anticodon-binding domain of a subclass of class I aminoacyl-tRNA synthetases"/>
    <property type="match status" value="1"/>
</dbReference>
<proteinExistence type="inferred from homology"/>
<dbReference type="InterPro" id="IPR014729">
    <property type="entry name" value="Rossmann-like_a/b/a_fold"/>
</dbReference>
<evidence type="ECO:0000256" key="9">
    <source>
        <dbReference type="ARBA" id="ARBA00022840"/>
    </source>
</evidence>
<keyword evidence="11 12" id="KW-0030">Aminoacyl-tRNA synthetase</keyword>
<dbReference type="Proteomes" id="UP000230869">
    <property type="component" value="Unassembled WGS sequence"/>
</dbReference>
<accession>A0A2M6K9P7</accession>
<keyword evidence="7 12" id="KW-0547">Nucleotide-binding</keyword>
<organism evidence="14 15">
    <name type="scientific">Candidatus Falkowbacteria bacterium CG11_big_fil_rev_8_21_14_0_20_39_10</name>
    <dbReference type="NCBI Taxonomy" id="1974570"/>
    <lineage>
        <taxon>Bacteria</taxon>
        <taxon>Candidatus Falkowiibacteriota</taxon>
    </lineage>
</organism>
<comment type="subcellular location">
    <subcellularLocation>
        <location evidence="1 12">Cytoplasm</location>
    </subcellularLocation>
</comment>
<dbReference type="AlphaFoldDB" id="A0A2M6K9P7"/>
<keyword evidence="4 12" id="KW-0963">Cytoplasm</keyword>
<evidence type="ECO:0000256" key="3">
    <source>
        <dbReference type="ARBA" id="ARBA00011245"/>
    </source>
</evidence>
<dbReference type="CDD" id="cd00672">
    <property type="entry name" value="CysRS_core"/>
    <property type="match status" value="1"/>
</dbReference>
<dbReference type="GO" id="GO:0008270">
    <property type="term" value="F:zinc ion binding"/>
    <property type="evidence" value="ECO:0007669"/>
    <property type="project" value="UniProtKB-UniRule"/>
</dbReference>
<comment type="cofactor">
    <cofactor evidence="12">
        <name>Zn(2+)</name>
        <dbReference type="ChEBI" id="CHEBI:29105"/>
    </cofactor>
    <text evidence="12">Binds 1 zinc ion per subunit.</text>
</comment>
<dbReference type="PANTHER" id="PTHR10890:SF3">
    <property type="entry name" value="CYSTEINE--TRNA LIGASE, CYTOPLASMIC"/>
    <property type="match status" value="1"/>
</dbReference>
<dbReference type="EC" id="6.1.1.16" evidence="12"/>
<keyword evidence="6 12" id="KW-0479">Metal-binding</keyword>
<dbReference type="HAMAP" id="MF_00041">
    <property type="entry name" value="Cys_tRNA_synth"/>
    <property type="match status" value="1"/>
</dbReference>
<dbReference type="InterPro" id="IPR009080">
    <property type="entry name" value="tRNAsynth_Ia_anticodon-bd"/>
</dbReference>
<protein>
    <recommendedName>
        <fullName evidence="12">Cysteine--tRNA ligase</fullName>
        <ecNumber evidence="12">6.1.1.16</ecNumber>
    </recommendedName>
    <alternativeName>
        <fullName evidence="12">Cysteinyl-tRNA synthetase</fullName>
        <shortName evidence="12">CysRS</shortName>
    </alternativeName>
</protein>
<comment type="caution">
    <text evidence="14">The sequence shown here is derived from an EMBL/GenBank/DDBJ whole genome shotgun (WGS) entry which is preliminary data.</text>
</comment>
<feature type="binding site" evidence="12">
    <location>
        <position position="279"/>
    </location>
    <ligand>
        <name>Zn(2+)</name>
        <dbReference type="ChEBI" id="CHEBI:29105"/>
    </ligand>
</feature>
<dbReference type="Gene3D" id="1.20.120.1910">
    <property type="entry name" value="Cysteine-tRNA ligase, C-terminal anti-codon recognition domain"/>
    <property type="match status" value="1"/>
</dbReference>
<evidence type="ECO:0000256" key="2">
    <source>
        <dbReference type="ARBA" id="ARBA00005594"/>
    </source>
</evidence>
<dbReference type="GO" id="GO:0006423">
    <property type="term" value="P:cysteinyl-tRNA aminoacylation"/>
    <property type="evidence" value="ECO:0007669"/>
    <property type="project" value="UniProtKB-UniRule"/>
</dbReference>
<feature type="domain" description="Cysteinyl-tRNA synthetase class Ia DALR" evidence="13">
    <location>
        <begin position="393"/>
        <end position="446"/>
    </location>
</feature>
<dbReference type="InterPro" id="IPR032678">
    <property type="entry name" value="tRNA-synt_1_cat_dom"/>
</dbReference>
<dbReference type="PRINTS" id="PR00983">
    <property type="entry name" value="TRNASYNTHCYS"/>
</dbReference>